<dbReference type="GO" id="GO:0004848">
    <property type="term" value="F:ureidoglycolate hydrolase activity"/>
    <property type="evidence" value="ECO:0007669"/>
    <property type="project" value="InterPro"/>
</dbReference>
<comment type="subunit">
    <text evidence="1">Homodimer.</text>
</comment>
<dbReference type="RefSeq" id="XP_056039615.1">
    <property type="nucleotide sequence ID" value="XM_056183440.1"/>
</dbReference>
<dbReference type="KEGG" id="som:SOMG_04661"/>
<dbReference type="AlphaFoldDB" id="A0AAE9WIG0"/>
<dbReference type="SUPFAM" id="SSF51182">
    <property type="entry name" value="RmlC-like cupins"/>
    <property type="match status" value="1"/>
</dbReference>
<gene>
    <name evidence="5" type="primary">dal1</name>
    <name evidence="5" type="ORF">SOMG_04661</name>
</gene>
<evidence type="ECO:0000313" key="5">
    <source>
        <dbReference type="EMBL" id="WBW75372.1"/>
    </source>
</evidence>
<dbReference type="GO" id="GO:0050385">
    <property type="term" value="F:ureidoglycolate lyase activity"/>
    <property type="evidence" value="ECO:0007669"/>
    <property type="project" value="UniProtKB-EC"/>
</dbReference>
<organism evidence="5 6">
    <name type="scientific">Schizosaccharomyces osmophilus</name>
    <dbReference type="NCBI Taxonomy" id="2545709"/>
    <lineage>
        <taxon>Eukaryota</taxon>
        <taxon>Fungi</taxon>
        <taxon>Dikarya</taxon>
        <taxon>Ascomycota</taxon>
        <taxon>Taphrinomycotina</taxon>
        <taxon>Schizosaccharomycetes</taxon>
        <taxon>Schizosaccharomycetales</taxon>
        <taxon>Schizosaccharomycetaceae</taxon>
        <taxon>Schizosaccharomyces</taxon>
    </lineage>
</organism>
<dbReference type="GO" id="GO:0006144">
    <property type="term" value="P:purine nucleobase metabolic process"/>
    <property type="evidence" value="ECO:0007669"/>
    <property type="project" value="UniProtKB-KW"/>
</dbReference>
<reference evidence="5 6" key="1">
    <citation type="journal article" date="2023" name="G3 (Bethesda)">
        <title>A high-quality reference genome for the fission yeast Schizosaccharomyces osmophilus.</title>
        <authorList>
            <person name="Jia G.S."/>
            <person name="Zhang W.C."/>
            <person name="Liang Y."/>
            <person name="Liu X.H."/>
            <person name="Rhind N."/>
            <person name="Pidoux A."/>
            <person name="Brysch-Herzberg M."/>
            <person name="Du L.L."/>
        </authorList>
    </citation>
    <scope>NUCLEOTIDE SEQUENCE [LARGE SCALE GENOMIC DNA]</scope>
    <source>
        <strain evidence="5 6">CBS 15793</strain>
    </source>
</reference>
<evidence type="ECO:0000256" key="2">
    <source>
        <dbReference type="ARBA" id="ARBA00022631"/>
    </source>
</evidence>
<name>A0AAE9WIG0_9SCHI</name>
<dbReference type="GO" id="GO:0000256">
    <property type="term" value="P:allantoin catabolic process"/>
    <property type="evidence" value="ECO:0007669"/>
    <property type="project" value="InterPro"/>
</dbReference>
<evidence type="ECO:0000256" key="1">
    <source>
        <dbReference type="ARBA" id="ARBA00011738"/>
    </source>
</evidence>
<accession>A0AAE9WIG0</accession>
<dbReference type="InterPro" id="IPR047233">
    <property type="entry name" value="UAH_cupin"/>
</dbReference>
<dbReference type="InterPro" id="IPR024060">
    <property type="entry name" value="Ureidoglycolate_lyase_dom_sf"/>
</dbReference>
<evidence type="ECO:0000256" key="3">
    <source>
        <dbReference type="ARBA" id="ARBA00023239"/>
    </source>
</evidence>
<dbReference type="PANTHER" id="PTHR21221">
    <property type="entry name" value="UREIDOGLYCOLATE HYDROLASE"/>
    <property type="match status" value="1"/>
</dbReference>
<dbReference type="InterPro" id="IPR011051">
    <property type="entry name" value="RmlC_Cupin_sf"/>
</dbReference>
<dbReference type="Pfam" id="PF04115">
    <property type="entry name" value="Ureidogly_lyase"/>
    <property type="match status" value="1"/>
</dbReference>
<keyword evidence="5" id="KW-0378">Hydrolase</keyword>
<dbReference type="Gene3D" id="2.60.120.480">
    <property type="entry name" value="Ureidoglycolate hydrolase"/>
    <property type="match status" value="1"/>
</dbReference>
<keyword evidence="2" id="KW-0659">Purine metabolism</keyword>
<proteinExistence type="predicted"/>
<keyword evidence="6" id="KW-1185">Reference proteome</keyword>
<evidence type="ECO:0000256" key="4">
    <source>
        <dbReference type="ARBA" id="ARBA00047684"/>
    </source>
</evidence>
<keyword evidence="3" id="KW-0456">Lyase</keyword>
<dbReference type="Proteomes" id="UP001212411">
    <property type="component" value="Chromosome 3"/>
</dbReference>
<dbReference type="CDD" id="cd20298">
    <property type="entry name" value="cupin_UAH"/>
    <property type="match status" value="1"/>
</dbReference>
<dbReference type="InterPro" id="IPR007247">
    <property type="entry name" value="Ureidogly_lyase"/>
</dbReference>
<protein>
    <submittedName>
        <fullName evidence="5">Ureidoglycolate hydrolase</fullName>
    </submittedName>
</protein>
<dbReference type="EMBL" id="CP115613">
    <property type="protein sequence ID" value="WBW75372.1"/>
    <property type="molecule type" value="Genomic_DNA"/>
</dbReference>
<dbReference type="PANTHER" id="PTHR21221:SF1">
    <property type="entry name" value="UREIDOGLYCOLATE LYASE"/>
    <property type="match status" value="1"/>
</dbReference>
<evidence type="ECO:0000313" key="6">
    <source>
        <dbReference type="Proteomes" id="UP001212411"/>
    </source>
</evidence>
<comment type="catalytic activity">
    <reaction evidence="4">
        <text>(S)-ureidoglycolate = urea + glyoxylate</text>
        <dbReference type="Rhea" id="RHEA:11304"/>
        <dbReference type="ChEBI" id="CHEBI:16199"/>
        <dbReference type="ChEBI" id="CHEBI:36655"/>
        <dbReference type="ChEBI" id="CHEBI:57296"/>
        <dbReference type="EC" id="4.3.2.3"/>
    </reaction>
</comment>
<dbReference type="GeneID" id="80878129"/>
<sequence>MEGSFTSKNYQRFSTSPMDQKFLSPKLFTPESFAPYGTVVQPQENGPMVVANGGTAKKYLGVSESENNYKKSSTPSSKATWNFFSTKPSVFPADEESPAFQIRVLERHPYTTQTFIPLCRDAQESSYLVAVAPDAPDGLPDWDRVETFVAKGCQGVTYAASVWHAPMVTIGKETMLVAFNFENGVDDDDCQVQAAPSPLDVYVKRD</sequence>